<dbReference type="Pfam" id="PF03846">
    <property type="entry name" value="SulA"/>
    <property type="match status" value="1"/>
</dbReference>
<dbReference type="InterPro" id="IPR027417">
    <property type="entry name" value="P-loop_NTPase"/>
</dbReference>
<dbReference type="GO" id="GO:0009432">
    <property type="term" value="P:SOS response"/>
    <property type="evidence" value="ECO:0007669"/>
    <property type="project" value="InterPro"/>
</dbReference>
<dbReference type="GO" id="GO:0051301">
    <property type="term" value="P:cell division"/>
    <property type="evidence" value="ECO:0007669"/>
    <property type="project" value="UniProtKB-KW"/>
</dbReference>
<keyword evidence="1" id="KW-0132">Cell division</keyword>
<organism evidence="1 2">
    <name type="scientific">Neptunomonas marina</name>
    <dbReference type="NCBI Taxonomy" id="1815562"/>
    <lineage>
        <taxon>Bacteria</taxon>
        <taxon>Pseudomonadati</taxon>
        <taxon>Pseudomonadota</taxon>
        <taxon>Gammaproteobacteria</taxon>
        <taxon>Oceanospirillales</taxon>
        <taxon>Oceanospirillaceae</taxon>
        <taxon>Neptunomonas</taxon>
    </lineage>
</organism>
<dbReference type="Gene3D" id="3.40.50.300">
    <property type="entry name" value="P-loop containing nucleotide triphosphate hydrolases"/>
    <property type="match status" value="1"/>
</dbReference>
<keyword evidence="2" id="KW-1185">Reference proteome</keyword>
<gene>
    <name evidence="1" type="ORF">EOE65_07980</name>
</gene>
<sequence>MNEARVKKPARVANTQIRRKPIKAKSDTRYGKITEIITATTNLDDVPFLMPLLAQLSADDRWFAWIDPPKDLPKEMLIEAGIDLNKVILLHPSTKNSALDLAAKALRAGTYHAVISWQGAITENEISALEASATAGRSHGILVRTRRTH</sequence>
<name>A0A437Q9R8_9GAMM</name>
<evidence type="ECO:0000313" key="1">
    <source>
        <dbReference type="EMBL" id="RVU31189.1"/>
    </source>
</evidence>
<dbReference type="AlphaFoldDB" id="A0A437Q9R8"/>
<protein>
    <submittedName>
        <fullName evidence="1">Cell division inhibitor</fullName>
    </submittedName>
</protein>
<reference evidence="1 2" key="1">
    <citation type="submission" date="2019-01" db="EMBL/GenBank/DDBJ databases">
        <authorList>
            <person name="Chen W.-M."/>
        </authorList>
    </citation>
    <scope>NUCLEOTIDE SEQUENCE [LARGE SCALE GENOMIC DNA]</scope>
    <source>
        <strain evidence="1 2">HPM-16</strain>
    </source>
</reference>
<keyword evidence="1" id="KW-0131">Cell cycle</keyword>
<dbReference type="PIRSF" id="PIRSF003093">
    <property type="entry name" value="SulA"/>
    <property type="match status" value="1"/>
</dbReference>
<evidence type="ECO:0000313" key="2">
    <source>
        <dbReference type="Proteomes" id="UP000282818"/>
    </source>
</evidence>
<dbReference type="Proteomes" id="UP000282818">
    <property type="component" value="Unassembled WGS sequence"/>
</dbReference>
<dbReference type="GO" id="GO:0051782">
    <property type="term" value="P:negative regulation of cell division"/>
    <property type="evidence" value="ECO:0007669"/>
    <property type="project" value="InterPro"/>
</dbReference>
<accession>A0A437Q9R8</accession>
<dbReference type="EMBL" id="SACQ01000003">
    <property type="protein sequence ID" value="RVU31189.1"/>
    <property type="molecule type" value="Genomic_DNA"/>
</dbReference>
<proteinExistence type="predicted"/>
<comment type="caution">
    <text evidence="1">The sequence shown here is derived from an EMBL/GenBank/DDBJ whole genome shotgun (WGS) entry which is preliminary data.</text>
</comment>
<dbReference type="InterPro" id="IPR004596">
    <property type="entry name" value="Cell_div_suppressor_SulA"/>
</dbReference>
<dbReference type="SUPFAM" id="SSF52540">
    <property type="entry name" value="P-loop containing nucleoside triphosphate hydrolases"/>
    <property type="match status" value="1"/>
</dbReference>